<sequence length="82" mass="10290">MPQLNVSFYKIQYWWSFSVLFLLLIFFEIVVFPLIKRNWWIRKFLMKCDGAILTKIWLQKEIYKKKKKVWWNIKIFEGVKLK</sequence>
<keyword evidence="2" id="KW-0496">Mitochondrion</keyword>
<accession>A0A1S6Y0U8</accession>
<protein>
    <submittedName>
        <fullName evidence="2">ATP synthase subunit 8</fullName>
    </submittedName>
</protein>
<reference evidence="2" key="1">
    <citation type="journal article" date="2017" name="Mol. Phylogenet. Evol.">
        <title>Reevaluating species number, distribution and endemism of the coral genus Pocillopora Lamarck, 1816 using species delimitation methods and microsatellites.</title>
        <authorList>
            <person name="Gelin P."/>
            <person name="Postaire B."/>
            <person name="Fauvelot C."/>
            <person name="Magalon H."/>
        </authorList>
    </citation>
    <scope>NUCLEOTIDE SEQUENCE</scope>
</reference>
<keyword evidence="1" id="KW-1133">Transmembrane helix</keyword>
<evidence type="ECO:0000256" key="1">
    <source>
        <dbReference type="SAM" id="Phobius"/>
    </source>
</evidence>
<dbReference type="EMBL" id="KX618665">
    <property type="protein sequence ID" value="AQX36953.1"/>
    <property type="molecule type" value="Genomic_DNA"/>
</dbReference>
<keyword evidence="1" id="KW-0472">Membrane</keyword>
<name>A0A1S6Y0U8_9CNID</name>
<keyword evidence="1" id="KW-0812">Transmembrane</keyword>
<evidence type="ECO:0000313" key="2">
    <source>
        <dbReference type="EMBL" id="AQX36953.1"/>
    </source>
</evidence>
<organism evidence="2">
    <name type="scientific">Stylophora sp. PG-2017</name>
    <dbReference type="NCBI Taxonomy" id="1964316"/>
    <lineage>
        <taxon>Eukaryota</taxon>
        <taxon>Metazoa</taxon>
        <taxon>Cnidaria</taxon>
        <taxon>Anthozoa</taxon>
        <taxon>Hexacorallia</taxon>
        <taxon>Scleractinia</taxon>
        <taxon>Astrocoeniina</taxon>
        <taxon>Pocilloporidae</taxon>
        <taxon>Stylophora</taxon>
    </lineage>
</organism>
<dbReference type="AlphaFoldDB" id="A0A1S6Y0U8"/>
<proteinExistence type="predicted"/>
<geneLocation type="mitochondrion" evidence="2"/>
<feature type="transmembrane region" description="Helical" evidence="1">
    <location>
        <begin position="12"/>
        <end position="35"/>
    </location>
</feature>
<gene>
    <name evidence="2" type="primary">atp8</name>
</gene>